<protein>
    <submittedName>
        <fullName evidence="2">Uncharacterized protein</fullName>
    </submittedName>
</protein>
<reference evidence="2" key="1">
    <citation type="submission" date="2016-11" db="UniProtKB">
        <authorList>
            <consortium name="WormBaseParasite"/>
        </authorList>
    </citation>
    <scope>IDENTIFICATION</scope>
    <source>
        <strain evidence="2">KR3021</strain>
    </source>
</reference>
<proteinExistence type="predicted"/>
<dbReference type="Proteomes" id="UP000095286">
    <property type="component" value="Unplaced"/>
</dbReference>
<accession>A0AC35U675</accession>
<evidence type="ECO:0000313" key="1">
    <source>
        <dbReference type="Proteomes" id="UP000095286"/>
    </source>
</evidence>
<evidence type="ECO:0000313" key="2">
    <source>
        <dbReference type="WBParaSite" id="RSKR_0000840433.1"/>
    </source>
</evidence>
<organism evidence="1 2">
    <name type="scientific">Rhabditophanes sp. KR3021</name>
    <dbReference type="NCBI Taxonomy" id="114890"/>
    <lineage>
        <taxon>Eukaryota</taxon>
        <taxon>Metazoa</taxon>
        <taxon>Ecdysozoa</taxon>
        <taxon>Nematoda</taxon>
        <taxon>Chromadorea</taxon>
        <taxon>Rhabditida</taxon>
        <taxon>Tylenchina</taxon>
        <taxon>Panagrolaimomorpha</taxon>
        <taxon>Strongyloidoidea</taxon>
        <taxon>Alloionematidae</taxon>
        <taxon>Rhabditophanes</taxon>
    </lineage>
</organism>
<sequence>MSCREEVALPAKFTEGSKCVKEQFFYFVKINPKLAKTAITTLKNDYFKSNAKNCVKEVLGSVTSVLKHNSFAAVEITSDVGLTSSFTYLAFSTSKLLAQINMFPTKNEFVIFEKDTYMDGFIWKRVDYNDLQILTQDQLYPFSECELDVFTTPSSIVSFSSLYNTALIKFI</sequence>
<name>A0AC35U675_9BILA</name>
<dbReference type="WBParaSite" id="RSKR_0000840433.1">
    <property type="protein sequence ID" value="RSKR_0000840433.1"/>
    <property type="gene ID" value="RSKR_0000840433"/>
</dbReference>